<dbReference type="Gramene" id="Jr09_16210_p1">
    <property type="protein sequence ID" value="cds.Jr09_16210_p1"/>
    <property type="gene ID" value="Jr09_16210"/>
</dbReference>
<feature type="chain" id="PRO_5032884143" evidence="2">
    <location>
        <begin position="17"/>
        <end position="140"/>
    </location>
</feature>
<dbReference type="AlphaFoldDB" id="A0A833US62"/>
<organism evidence="3 4">
    <name type="scientific">Juglans regia</name>
    <name type="common">English walnut</name>
    <dbReference type="NCBI Taxonomy" id="51240"/>
    <lineage>
        <taxon>Eukaryota</taxon>
        <taxon>Viridiplantae</taxon>
        <taxon>Streptophyta</taxon>
        <taxon>Embryophyta</taxon>
        <taxon>Tracheophyta</taxon>
        <taxon>Spermatophyta</taxon>
        <taxon>Magnoliopsida</taxon>
        <taxon>eudicotyledons</taxon>
        <taxon>Gunneridae</taxon>
        <taxon>Pentapetalae</taxon>
        <taxon>rosids</taxon>
        <taxon>fabids</taxon>
        <taxon>Fagales</taxon>
        <taxon>Juglandaceae</taxon>
        <taxon>Juglans</taxon>
    </lineage>
</organism>
<evidence type="ECO:0000256" key="1">
    <source>
        <dbReference type="SAM" id="MobiDB-lite"/>
    </source>
</evidence>
<protein>
    <submittedName>
        <fullName evidence="3">Uncharacterized protein</fullName>
    </submittedName>
</protein>
<feature type="compositionally biased region" description="Acidic residues" evidence="1">
    <location>
        <begin position="78"/>
        <end position="94"/>
    </location>
</feature>
<feature type="region of interest" description="Disordered" evidence="1">
    <location>
        <begin position="47"/>
        <end position="94"/>
    </location>
</feature>
<reference evidence="3" key="2">
    <citation type="submission" date="2020-03" db="EMBL/GenBank/DDBJ databases">
        <title>Walnut 2.0.</title>
        <authorList>
            <person name="Marrano A."/>
            <person name="Britton M."/>
            <person name="Zimin A.V."/>
            <person name="Zaini P.A."/>
            <person name="Workman R."/>
            <person name="Puiu D."/>
            <person name="Bianco L."/>
            <person name="Allen B.J."/>
            <person name="Troggio M."/>
            <person name="Leslie C.A."/>
            <person name="Timp W."/>
            <person name="Dendekar A."/>
            <person name="Salzberg S.L."/>
            <person name="Neale D.B."/>
        </authorList>
    </citation>
    <scope>NUCLEOTIDE SEQUENCE</scope>
    <source>
        <tissue evidence="3">Leaves</tissue>
    </source>
</reference>
<gene>
    <name evidence="3" type="ORF">F2P56_021005</name>
</gene>
<evidence type="ECO:0000313" key="3">
    <source>
        <dbReference type="EMBL" id="KAF5461187.1"/>
    </source>
</evidence>
<evidence type="ECO:0000313" key="4">
    <source>
        <dbReference type="Proteomes" id="UP000619265"/>
    </source>
</evidence>
<accession>A0A833US62</accession>
<reference evidence="3" key="1">
    <citation type="submission" date="2015-10" db="EMBL/GenBank/DDBJ databases">
        <authorList>
            <person name="Martinez-Garcia P.J."/>
            <person name="Crepeau M.W."/>
            <person name="Puiu D."/>
            <person name="Gonzalez-Ibeas D."/>
            <person name="Whalen J."/>
            <person name="Stevens K."/>
            <person name="Paul R."/>
            <person name="Butterfield T."/>
            <person name="Britton M."/>
            <person name="Reagan R."/>
            <person name="Chakraborty S."/>
            <person name="Walawage S.L."/>
            <person name="Vasquez-Gross H.A."/>
            <person name="Cardeno C."/>
            <person name="Famula R."/>
            <person name="Pratt K."/>
            <person name="Kuruganti S."/>
            <person name="Aradhya M.K."/>
            <person name="Leslie C.A."/>
            <person name="Dandekar A.M."/>
            <person name="Salzberg S.L."/>
            <person name="Wegrzyn J.L."/>
            <person name="Langley C.H."/>
            <person name="Neale D.B."/>
        </authorList>
    </citation>
    <scope>NUCLEOTIDE SEQUENCE</scope>
    <source>
        <tissue evidence="3">Leaves</tissue>
    </source>
</reference>
<dbReference type="EMBL" id="LIHL02000009">
    <property type="protein sequence ID" value="KAF5461187.1"/>
    <property type="molecule type" value="Genomic_DNA"/>
</dbReference>
<name>A0A833US62_JUGRE</name>
<evidence type="ECO:0000256" key="2">
    <source>
        <dbReference type="SAM" id="SignalP"/>
    </source>
</evidence>
<keyword evidence="2" id="KW-0732">Signal</keyword>
<feature type="signal peptide" evidence="2">
    <location>
        <begin position="1"/>
        <end position="16"/>
    </location>
</feature>
<proteinExistence type="predicted"/>
<dbReference type="Proteomes" id="UP000619265">
    <property type="component" value="Unassembled WGS sequence"/>
</dbReference>
<comment type="caution">
    <text evidence="3">The sequence shown here is derived from an EMBL/GenBank/DDBJ whole genome shotgun (WGS) entry which is preliminary data.</text>
</comment>
<sequence>MGFVVQRFVLLLGLEALYRMFKLPRDVIEESLYGLVVAVDFGALYGSPAEEDHGEEEECGGEKEGPEVSQDGDQTGCYEDDEDGGERESDSEDDVELVLEKLFRDLHGFLGLAERAREREERSEREGEVCWSLILTKEGK</sequence>